<dbReference type="Pfam" id="PF12796">
    <property type="entry name" value="Ank_2"/>
    <property type="match status" value="1"/>
</dbReference>
<feature type="compositionally biased region" description="Polar residues" evidence="4">
    <location>
        <begin position="316"/>
        <end position="336"/>
    </location>
</feature>
<evidence type="ECO:0000256" key="4">
    <source>
        <dbReference type="SAM" id="MobiDB-lite"/>
    </source>
</evidence>
<gene>
    <name evidence="5" type="ORF">VCS650_LOCUS26658</name>
</gene>
<dbReference type="InterPro" id="IPR036770">
    <property type="entry name" value="Ankyrin_rpt-contain_sf"/>
</dbReference>
<feature type="repeat" description="ANK" evidence="3">
    <location>
        <begin position="89"/>
        <end position="121"/>
    </location>
</feature>
<dbReference type="InterPro" id="IPR002110">
    <property type="entry name" value="Ankyrin_rpt"/>
</dbReference>
<protein>
    <submittedName>
        <fullName evidence="5">Uncharacterized protein</fullName>
    </submittedName>
</protein>
<proteinExistence type="predicted"/>
<feature type="compositionally biased region" description="Low complexity" evidence="4">
    <location>
        <begin position="408"/>
        <end position="417"/>
    </location>
</feature>
<dbReference type="AlphaFoldDB" id="A0A814XT09"/>
<comment type="caution">
    <text evidence="5">The sequence shown here is derived from an EMBL/GenBank/DDBJ whole genome shotgun (WGS) entry which is preliminary data.</text>
</comment>
<evidence type="ECO:0000256" key="1">
    <source>
        <dbReference type="ARBA" id="ARBA00022737"/>
    </source>
</evidence>
<keyword evidence="2 3" id="KW-0040">ANK repeat</keyword>
<dbReference type="PANTHER" id="PTHR24198:SF165">
    <property type="entry name" value="ANKYRIN REPEAT-CONTAINING PROTEIN-RELATED"/>
    <property type="match status" value="1"/>
</dbReference>
<keyword evidence="1" id="KW-0677">Repeat</keyword>
<dbReference type="OrthoDB" id="19174at2759"/>
<dbReference type="SUPFAM" id="SSF48403">
    <property type="entry name" value="Ankyrin repeat"/>
    <property type="match status" value="1"/>
</dbReference>
<evidence type="ECO:0000256" key="3">
    <source>
        <dbReference type="PROSITE-ProRule" id="PRU00023"/>
    </source>
</evidence>
<feature type="region of interest" description="Disordered" evidence="4">
    <location>
        <begin position="306"/>
        <end position="336"/>
    </location>
</feature>
<organism evidence="5 6">
    <name type="scientific">Adineta steineri</name>
    <dbReference type="NCBI Taxonomy" id="433720"/>
    <lineage>
        <taxon>Eukaryota</taxon>
        <taxon>Metazoa</taxon>
        <taxon>Spiralia</taxon>
        <taxon>Gnathifera</taxon>
        <taxon>Rotifera</taxon>
        <taxon>Eurotatoria</taxon>
        <taxon>Bdelloidea</taxon>
        <taxon>Adinetida</taxon>
        <taxon>Adinetidae</taxon>
        <taxon>Adineta</taxon>
    </lineage>
</organism>
<evidence type="ECO:0000313" key="5">
    <source>
        <dbReference type="EMBL" id="CAF1219957.1"/>
    </source>
</evidence>
<name>A0A814XT09_9BILA</name>
<sequence length="489" mass="55106">MQCTKQKSGQKKPQGLCFQIMANADEFCQYARLGQTSKIQKSLQIHNVDINALNIYGESALSTATYYNQVLSVECLLANKADPKLRLSAGHTAIHIACRLANVPILHLLLSIRKDVDCQDEEQQQKKEDKHLYECLRIKDHANLTPVHWAATQESVTKRQKVFAYLDKRMPGVLDSRYDLNWFSSWAKIHPWVIGQKTTKNNQQLVPKLTNTDRINRQYCDSGSSLPLTNNVTPMNVTSRTSLNNYERTIRQPQTATTSGYYDDIYDKNKHILSNVECLPQVPPLPITPITSCIVTSTHSILKNKHKTNEQHCESAKSSSGNNDATGTNSQKTPYSQRLTSIIKHSLSPLIDRSTFRAERAQVIPTFHFPPTLSTIENKTAKEHDYEDMVTPISSKRPSHNLLLNIVPSSTTPSSDHSSGRQSRRPFGSFGFDTHIDPRVINETITLSTIELHTPNDESLYDDDDDIDYLCKSASTLDISTPGAYTYNI</sequence>
<evidence type="ECO:0000256" key="2">
    <source>
        <dbReference type="ARBA" id="ARBA00023043"/>
    </source>
</evidence>
<evidence type="ECO:0000313" key="6">
    <source>
        <dbReference type="Proteomes" id="UP000663891"/>
    </source>
</evidence>
<dbReference type="PROSITE" id="PS50088">
    <property type="entry name" value="ANK_REPEAT"/>
    <property type="match status" value="1"/>
</dbReference>
<feature type="region of interest" description="Disordered" evidence="4">
    <location>
        <begin position="406"/>
        <end position="429"/>
    </location>
</feature>
<dbReference type="PROSITE" id="PS50297">
    <property type="entry name" value="ANK_REP_REGION"/>
    <property type="match status" value="1"/>
</dbReference>
<dbReference type="Gene3D" id="1.25.40.20">
    <property type="entry name" value="Ankyrin repeat-containing domain"/>
    <property type="match status" value="1"/>
</dbReference>
<reference evidence="5" key="1">
    <citation type="submission" date="2021-02" db="EMBL/GenBank/DDBJ databases">
        <authorList>
            <person name="Nowell W R."/>
        </authorList>
    </citation>
    <scope>NUCLEOTIDE SEQUENCE</scope>
</reference>
<dbReference type="EMBL" id="CAJNON010000362">
    <property type="protein sequence ID" value="CAF1219957.1"/>
    <property type="molecule type" value="Genomic_DNA"/>
</dbReference>
<dbReference type="SMART" id="SM00248">
    <property type="entry name" value="ANK"/>
    <property type="match status" value="3"/>
</dbReference>
<dbReference type="Proteomes" id="UP000663891">
    <property type="component" value="Unassembled WGS sequence"/>
</dbReference>
<accession>A0A814XT09</accession>
<dbReference type="PANTHER" id="PTHR24198">
    <property type="entry name" value="ANKYRIN REPEAT AND PROTEIN KINASE DOMAIN-CONTAINING PROTEIN"/>
    <property type="match status" value="1"/>
</dbReference>